<comment type="caution">
    <text evidence="1">The sequence shown here is derived from an EMBL/GenBank/DDBJ whole genome shotgun (WGS) entry which is preliminary data.</text>
</comment>
<evidence type="ECO:0000313" key="1">
    <source>
        <dbReference type="EMBL" id="KAI3790250.1"/>
    </source>
</evidence>
<evidence type="ECO:0000313" key="2">
    <source>
        <dbReference type="Proteomes" id="UP001055811"/>
    </source>
</evidence>
<reference evidence="2" key="1">
    <citation type="journal article" date="2022" name="Mol. Ecol. Resour.">
        <title>The genomes of chicory, endive, great burdock and yacon provide insights into Asteraceae palaeo-polyploidization history and plant inulin production.</title>
        <authorList>
            <person name="Fan W."/>
            <person name="Wang S."/>
            <person name="Wang H."/>
            <person name="Wang A."/>
            <person name="Jiang F."/>
            <person name="Liu H."/>
            <person name="Zhao H."/>
            <person name="Xu D."/>
            <person name="Zhang Y."/>
        </authorList>
    </citation>
    <scope>NUCLEOTIDE SEQUENCE [LARGE SCALE GENOMIC DNA]</scope>
    <source>
        <strain evidence="2">cv. Punajuju</strain>
    </source>
</reference>
<dbReference type="Proteomes" id="UP001055811">
    <property type="component" value="Linkage Group LG01"/>
</dbReference>
<reference evidence="1 2" key="2">
    <citation type="journal article" date="2022" name="Mol. Ecol. Resour.">
        <title>The genomes of chicory, endive, great burdock and yacon provide insights into Asteraceae paleo-polyploidization history and plant inulin production.</title>
        <authorList>
            <person name="Fan W."/>
            <person name="Wang S."/>
            <person name="Wang H."/>
            <person name="Wang A."/>
            <person name="Jiang F."/>
            <person name="Liu H."/>
            <person name="Zhao H."/>
            <person name="Xu D."/>
            <person name="Zhang Y."/>
        </authorList>
    </citation>
    <scope>NUCLEOTIDE SEQUENCE [LARGE SCALE GENOMIC DNA]</scope>
    <source>
        <strain evidence="2">cv. Punajuju</strain>
        <tissue evidence="1">Leaves</tissue>
    </source>
</reference>
<organism evidence="1 2">
    <name type="scientific">Cichorium intybus</name>
    <name type="common">Chicory</name>
    <dbReference type="NCBI Taxonomy" id="13427"/>
    <lineage>
        <taxon>Eukaryota</taxon>
        <taxon>Viridiplantae</taxon>
        <taxon>Streptophyta</taxon>
        <taxon>Embryophyta</taxon>
        <taxon>Tracheophyta</taxon>
        <taxon>Spermatophyta</taxon>
        <taxon>Magnoliopsida</taxon>
        <taxon>eudicotyledons</taxon>
        <taxon>Gunneridae</taxon>
        <taxon>Pentapetalae</taxon>
        <taxon>asterids</taxon>
        <taxon>campanulids</taxon>
        <taxon>Asterales</taxon>
        <taxon>Asteraceae</taxon>
        <taxon>Cichorioideae</taxon>
        <taxon>Cichorieae</taxon>
        <taxon>Cichoriinae</taxon>
        <taxon>Cichorium</taxon>
    </lineage>
</organism>
<keyword evidence="2" id="KW-1185">Reference proteome</keyword>
<name>A0ACB9H502_CICIN</name>
<accession>A0ACB9H502</accession>
<gene>
    <name evidence="1" type="ORF">L2E82_03151</name>
</gene>
<dbReference type="EMBL" id="CM042009">
    <property type="protein sequence ID" value="KAI3790250.1"/>
    <property type="molecule type" value="Genomic_DNA"/>
</dbReference>
<proteinExistence type="predicted"/>
<protein>
    <submittedName>
        <fullName evidence="1">Uncharacterized protein</fullName>
    </submittedName>
</protein>
<sequence length="174" mass="19726">MHRSSSATMFRTTTDEYFLSLLPPVKPSKPPSEDLPVYNPISPDGTKKEHYKSPSENAIHLIPVVLILCGFILWFFSHPIGEAKESFYMTKRTSCGVYLLDFACYKPPDSQKCTKKFMLDKAKDIGYFSEEAVHFMRKVLGNAGLMAIGLAEQLLQVHHDTYALVMSTERNNEN</sequence>